<dbReference type="EMBL" id="JBALHR010000001">
    <property type="protein sequence ID" value="MEH7826568.1"/>
    <property type="molecule type" value="Genomic_DNA"/>
</dbReference>
<evidence type="ECO:0000256" key="1">
    <source>
        <dbReference type="SAM" id="Phobius"/>
    </source>
</evidence>
<dbReference type="RefSeq" id="WP_335417764.1">
    <property type="nucleotide sequence ID" value="NZ_JBALHR010000001.1"/>
</dbReference>
<evidence type="ECO:0000313" key="3">
    <source>
        <dbReference type="Proteomes" id="UP001431963"/>
    </source>
</evidence>
<feature type="transmembrane region" description="Helical" evidence="1">
    <location>
        <begin position="53"/>
        <end position="73"/>
    </location>
</feature>
<protein>
    <submittedName>
        <fullName evidence="2">Anthrone oxygenase family protein</fullName>
    </submittedName>
</protein>
<dbReference type="Pfam" id="PF08592">
    <property type="entry name" value="Anthrone_oxy"/>
    <property type="match status" value="1"/>
</dbReference>
<name>A0ABU8BQP2_9RHOB</name>
<keyword evidence="1" id="KW-0472">Membrane</keyword>
<keyword evidence="1" id="KW-1133">Transmembrane helix</keyword>
<keyword evidence="1" id="KW-0812">Transmembrane</keyword>
<feature type="transmembrane region" description="Helical" evidence="1">
    <location>
        <begin position="80"/>
        <end position="101"/>
    </location>
</feature>
<gene>
    <name evidence="2" type="ORF">V6590_00245</name>
</gene>
<sequence>MTRSLALLALTLSALIFGFFYAWTCSTMWGLDAADPRVAIAAMQAMNASVRNAVFAPAFFGTAPALLLVALLARENRPAALLFAAAGVVYGLLGMGLTLMVNVPMNQALAVTPIPDDLAAAQAIWTEYSGRWQVWNQTRTFTSGVAFLLAALGHARLGAA</sequence>
<evidence type="ECO:0000313" key="2">
    <source>
        <dbReference type="EMBL" id="MEH7826568.1"/>
    </source>
</evidence>
<keyword evidence="3" id="KW-1185">Reference proteome</keyword>
<proteinExistence type="predicted"/>
<dbReference type="InterPro" id="IPR013901">
    <property type="entry name" value="Anthrone_oxy"/>
</dbReference>
<dbReference type="Proteomes" id="UP001431963">
    <property type="component" value="Unassembled WGS sequence"/>
</dbReference>
<organism evidence="2 3">
    <name type="scientific">Gemmobacter denitrificans</name>
    <dbReference type="NCBI Taxonomy" id="3123040"/>
    <lineage>
        <taxon>Bacteria</taxon>
        <taxon>Pseudomonadati</taxon>
        <taxon>Pseudomonadota</taxon>
        <taxon>Alphaproteobacteria</taxon>
        <taxon>Rhodobacterales</taxon>
        <taxon>Paracoccaceae</taxon>
        <taxon>Gemmobacter</taxon>
    </lineage>
</organism>
<accession>A0ABU8BQP2</accession>
<comment type="caution">
    <text evidence="2">The sequence shown here is derived from an EMBL/GenBank/DDBJ whole genome shotgun (WGS) entry which is preliminary data.</text>
</comment>
<reference evidence="2" key="1">
    <citation type="submission" date="2024-02" db="EMBL/GenBank/DDBJ databases">
        <title>Genome sequences of strain Gemmobacter sp. JM10B15.</title>
        <authorList>
            <person name="Zhang M."/>
        </authorList>
    </citation>
    <scope>NUCLEOTIDE SEQUENCE</scope>
    <source>
        <strain evidence="2">JM10B15</strain>
    </source>
</reference>